<protein>
    <submittedName>
        <fullName evidence="1">Uncharacterized protein</fullName>
    </submittedName>
</protein>
<dbReference type="Proteomes" id="UP000027037">
    <property type="component" value="Unassembled WGS sequence"/>
</dbReference>
<evidence type="ECO:0000313" key="1">
    <source>
        <dbReference type="EMBL" id="KCZ53233.1"/>
    </source>
</evidence>
<organism evidence="1 2">
    <name type="scientific">Hyphomonas beringensis</name>
    <dbReference type="NCBI Taxonomy" id="1280946"/>
    <lineage>
        <taxon>Bacteria</taxon>
        <taxon>Pseudomonadati</taxon>
        <taxon>Pseudomonadota</taxon>
        <taxon>Alphaproteobacteria</taxon>
        <taxon>Hyphomonadales</taxon>
        <taxon>Hyphomonadaceae</taxon>
        <taxon>Hyphomonas</taxon>
    </lineage>
</organism>
<name>A0A062U673_9PROT</name>
<accession>A0A062U673</accession>
<dbReference type="AlphaFoldDB" id="A0A062U673"/>
<gene>
    <name evidence="1" type="ORF">HY29_17290</name>
</gene>
<evidence type="ECO:0000313" key="2">
    <source>
        <dbReference type="Proteomes" id="UP000027037"/>
    </source>
</evidence>
<dbReference type="EMBL" id="AWFF01000056">
    <property type="protein sequence ID" value="KCZ53233.1"/>
    <property type="molecule type" value="Genomic_DNA"/>
</dbReference>
<dbReference type="STRING" id="1280946.HY29_17290"/>
<sequence length="122" mass="13438">MGCLKGRKARQQPSDSKGRINLQHDTAVALFAKLVDRLTDTAEGTFHRLSQLAPLAGQFETAASAKGQATAKLLLKLPNLVTDSGRRDVQFLRRAFEALQASHGLKRPKCFQGRQIMHGTDR</sequence>
<reference evidence="1 2" key="1">
    <citation type="journal article" date="2014" name="Antonie Van Leeuwenhoek">
        <title>Hyphomonas beringensis sp. nov. and Hyphomonas chukchiensis sp. nov., isolated from surface seawater of the Bering Sea and Chukchi Sea.</title>
        <authorList>
            <person name="Li C."/>
            <person name="Lai Q."/>
            <person name="Li G."/>
            <person name="Dong C."/>
            <person name="Wang J."/>
            <person name="Liao Y."/>
            <person name="Shao Z."/>
        </authorList>
    </citation>
    <scope>NUCLEOTIDE SEQUENCE [LARGE SCALE GENOMIC DNA]</scope>
    <source>
        <strain evidence="1 2">25B14_1</strain>
    </source>
</reference>
<comment type="caution">
    <text evidence="1">The sequence shown here is derived from an EMBL/GenBank/DDBJ whole genome shotgun (WGS) entry which is preliminary data.</text>
</comment>
<keyword evidence="2" id="KW-1185">Reference proteome</keyword>
<proteinExistence type="predicted"/>